<dbReference type="EMBL" id="CP064815">
    <property type="protein sequence ID" value="QPG76325.1"/>
    <property type="molecule type" value="Genomic_DNA"/>
</dbReference>
<feature type="domain" description="Septin-type G" evidence="6">
    <location>
        <begin position="28"/>
        <end position="300"/>
    </location>
</feature>
<keyword evidence="7" id="KW-0131">Cell cycle</keyword>
<dbReference type="PROSITE" id="PS51719">
    <property type="entry name" value="G_SEPTIN"/>
    <property type="match status" value="1"/>
</dbReference>
<dbReference type="GO" id="GO:0005525">
    <property type="term" value="F:GTP binding"/>
    <property type="evidence" value="ECO:0007669"/>
    <property type="project" value="UniProtKB-KW"/>
</dbReference>
<evidence type="ECO:0000256" key="1">
    <source>
        <dbReference type="ARBA" id="ARBA00004266"/>
    </source>
</evidence>
<name>A0A875S7S8_EENNA</name>
<evidence type="ECO:0000256" key="4">
    <source>
        <dbReference type="RuleBase" id="RU004560"/>
    </source>
</evidence>
<dbReference type="Proteomes" id="UP000662931">
    <property type="component" value="Chromosome 4"/>
</dbReference>
<evidence type="ECO:0000256" key="5">
    <source>
        <dbReference type="SAM" id="Coils"/>
    </source>
</evidence>
<evidence type="ECO:0000313" key="8">
    <source>
        <dbReference type="Proteomes" id="UP000662931"/>
    </source>
</evidence>
<organism evidence="7 8">
    <name type="scientific">Eeniella nana</name>
    <name type="common">Yeast</name>
    <name type="synonym">Brettanomyces nanus</name>
    <dbReference type="NCBI Taxonomy" id="13502"/>
    <lineage>
        <taxon>Eukaryota</taxon>
        <taxon>Fungi</taxon>
        <taxon>Dikarya</taxon>
        <taxon>Ascomycota</taxon>
        <taxon>Saccharomycotina</taxon>
        <taxon>Pichiomycetes</taxon>
        <taxon>Pichiales</taxon>
        <taxon>Pichiaceae</taxon>
        <taxon>Brettanomyces</taxon>
    </lineage>
</organism>
<evidence type="ECO:0000256" key="2">
    <source>
        <dbReference type="ARBA" id="ARBA00022741"/>
    </source>
</evidence>
<dbReference type="OrthoDB" id="416553at2759"/>
<evidence type="ECO:0000313" key="7">
    <source>
        <dbReference type="EMBL" id="QPG76325.1"/>
    </source>
</evidence>
<dbReference type="PIRSF" id="PIRSF006698">
    <property type="entry name" value="Septin"/>
    <property type="match status" value="1"/>
</dbReference>
<dbReference type="AlphaFoldDB" id="A0A875S7S8"/>
<dbReference type="GeneID" id="62197111"/>
<dbReference type="GO" id="GO:0032156">
    <property type="term" value="C:septin cytoskeleton"/>
    <property type="evidence" value="ECO:0007669"/>
    <property type="project" value="UniProtKB-ARBA"/>
</dbReference>
<comment type="subcellular location">
    <subcellularLocation>
        <location evidence="1">Bud neck</location>
    </subcellularLocation>
</comment>
<protein>
    <submittedName>
        <fullName evidence="7">Cell division control protein 12</fullName>
    </submittedName>
</protein>
<keyword evidence="5" id="KW-0175">Coiled coil</keyword>
<dbReference type="FunFam" id="3.40.50.300:FF:000238">
    <property type="entry name" value="Cell division control 12"/>
    <property type="match status" value="1"/>
</dbReference>
<dbReference type="KEGG" id="bnn:FOA43_003711"/>
<keyword evidence="3 4" id="KW-0342">GTP-binding</keyword>
<dbReference type="Pfam" id="PF00735">
    <property type="entry name" value="Septin"/>
    <property type="match status" value="1"/>
</dbReference>
<dbReference type="GO" id="GO:0005935">
    <property type="term" value="C:cellular bud neck"/>
    <property type="evidence" value="ECO:0007669"/>
    <property type="project" value="UniProtKB-SubCell"/>
</dbReference>
<comment type="similarity">
    <text evidence="4">Belongs to the TRAFAC class TrmE-Era-EngA-EngB-Septin-like GTPase superfamily. Septin GTPase family.</text>
</comment>
<dbReference type="InterPro" id="IPR016491">
    <property type="entry name" value="Septin"/>
</dbReference>
<sequence length="390" mass="45198">MSQPATINAEPIGITNLPNQRYKIVSKEGAAFTIMLAGESGLGKTTFINTLFQTVLAPHQDNRNRFNKPVKKTVEINIVRAELEEKNFKLRLNIIDTPGFGDNVNNKNAWQPIVEFIDAQHESYMKQESQPQRSLIKDLRVHACLYFIRPTGHTLKPLDIEAMKKIGTRANLIPVIAKADTLTPNEMLEFKKRIRAIIEAQNIRIYSPPIEADDQAAAEHAKQLIESMPFAVIGSEEDFEVDGKMVKGRRYPWGFVEVENDQHCDFRKLRSLLLRTNMLDLIVSTQEIHFETYRRLKMNGEVNTDDSKDTSSKRKSAERFIDNPEFVEEEKRLKRYFAEQLRNEDQRFKQWKQNIHTEKNRLNHDLANLQSDMKKLEEEVKVLKQAKAHN</sequence>
<accession>A0A875S7S8</accession>
<dbReference type="InterPro" id="IPR030379">
    <property type="entry name" value="G_SEPTIN_dom"/>
</dbReference>
<dbReference type="PANTHER" id="PTHR18884">
    <property type="entry name" value="SEPTIN"/>
    <property type="match status" value="1"/>
</dbReference>
<dbReference type="InterPro" id="IPR027417">
    <property type="entry name" value="P-loop_NTPase"/>
</dbReference>
<dbReference type="CDD" id="cd01850">
    <property type="entry name" value="CDC_Septin"/>
    <property type="match status" value="1"/>
</dbReference>
<evidence type="ECO:0000256" key="3">
    <source>
        <dbReference type="ARBA" id="ARBA00023134"/>
    </source>
</evidence>
<dbReference type="GO" id="GO:0051301">
    <property type="term" value="P:cell division"/>
    <property type="evidence" value="ECO:0007669"/>
    <property type="project" value="UniProtKB-KW"/>
</dbReference>
<evidence type="ECO:0000259" key="6">
    <source>
        <dbReference type="PROSITE" id="PS51719"/>
    </source>
</evidence>
<keyword evidence="7" id="KW-0132">Cell division</keyword>
<dbReference type="SUPFAM" id="SSF52540">
    <property type="entry name" value="P-loop containing nucleoside triphosphate hydrolases"/>
    <property type="match status" value="1"/>
</dbReference>
<reference evidence="7" key="1">
    <citation type="submission" date="2020-10" db="EMBL/GenBank/DDBJ databases">
        <authorList>
            <person name="Roach M.J.R."/>
        </authorList>
    </citation>
    <scope>NUCLEOTIDE SEQUENCE</scope>
    <source>
        <strain evidence="7">CBS 1945</strain>
    </source>
</reference>
<dbReference type="RefSeq" id="XP_038779890.1">
    <property type="nucleotide sequence ID" value="XM_038923962.1"/>
</dbReference>
<feature type="coiled-coil region" evidence="5">
    <location>
        <begin position="352"/>
        <end position="386"/>
    </location>
</feature>
<keyword evidence="8" id="KW-1185">Reference proteome</keyword>
<proteinExistence type="inferred from homology"/>
<dbReference type="Gene3D" id="3.40.50.300">
    <property type="entry name" value="P-loop containing nucleotide triphosphate hydrolases"/>
    <property type="match status" value="1"/>
</dbReference>
<dbReference type="GO" id="GO:0005938">
    <property type="term" value="C:cell cortex"/>
    <property type="evidence" value="ECO:0007669"/>
    <property type="project" value="UniProtKB-ARBA"/>
</dbReference>
<keyword evidence="2 4" id="KW-0547">Nucleotide-binding</keyword>
<gene>
    <name evidence="7" type="primary">CDC12</name>
    <name evidence="7" type="ORF">FOA43_003711</name>
</gene>